<dbReference type="PANTHER" id="PTHR45890">
    <property type="entry name" value="AARF DOMAIN CONTAINING KINASE 2 (PREDICTED)"/>
    <property type="match status" value="1"/>
</dbReference>
<name>A0AAV1ABD6_VICFA</name>
<organism evidence="2 3">
    <name type="scientific">Vicia faba</name>
    <name type="common">Broad bean</name>
    <name type="synonym">Faba vulgaris</name>
    <dbReference type="NCBI Taxonomy" id="3906"/>
    <lineage>
        <taxon>Eukaryota</taxon>
        <taxon>Viridiplantae</taxon>
        <taxon>Streptophyta</taxon>
        <taxon>Embryophyta</taxon>
        <taxon>Tracheophyta</taxon>
        <taxon>Spermatophyta</taxon>
        <taxon>Magnoliopsida</taxon>
        <taxon>eudicotyledons</taxon>
        <taxon>Gunneridae</taxon>
        <taxon>Pentapetalae</taxon>
        <taxon>rosids</taxon>
        <taxon>fabids</taxon>
        <taxon>Fabales</taxon>
        <taxon>Fabaceae</taxon>
        <taxon>Papilionoideae</taxon>
        <taxon>50 kb inversion clade</taxon>
        <taxon>NPAAA clade</taxon>
        <taxon>Hologalegina</taxon>
        <taxon>IRL clade</taxon>
        <taxon>Fabeae</taxon>
        <taxon>Vicia</taxon>
    </lineage>
</organism>
<evidence type="ECO:0000259" key="1">
    <source>
        <dbReference type="Pfam" id="PF03109"/>
    </source>
</evidence>
<gene>
    <name evidence="2" type="ORF">VFH_IV009880</name>
</gene>
<evidence type="ECO:0000313" key="2">
    <source>
        <dbReference type="EMBL" id="CAI8606843.1"/>
    </source>
</evidence>
<keyword evidence="3" id="KW-1185">Reference proteome</keyword>
<sequence length="165" mass="18853">MGCNSTDLFPRDLCGELAEFQTNAPSHSFSYSRKCIENAFGRNLNEIFEKFEEEPVASGSIAQVHRATLKYKYPGQQIKKLVVVAVKVRHPGVTEAIRRDFFIINLVSKISWKRHIMIVTTLVLEGWQRRLDPDYDMLHALRTLLFKADWAEESLAYAIQGPVAP</sequence>
<dbReference type="Proteomes" id="UP001157006">
    <property type="component" value="Chromosome 4"/>
</dbReference>
<dbReference type="InterPro" id="IPR052402">
    <property type="entry name" value="ADCK_kinase"/>
</dbReference>
<proteinExistence type="predicted"/>
<feature type="domain" description="ABC1 atypical kinase-like" evidence="1">
    <location>
        <begin position="20"/>
        <end position="111"/>
    </location>
</feature>
<accession>A0AAV1ABD6</accession>
<dbReference type="PANTHER" id="PTHR45890:SF7">
    <property type="entry name" value="OS07G0558000 PROTEIN"/>
    <property type="match status" value="1"/>
</dbReference>
<protein>
    <recommendedName>
        <fullName evidence="1">ABC1 atypical kinase-like domain-containing protein</fullName>
    </recommendedName>
</protein>
<dbReference type="InterPro" id="IPR004147">
    <property type="entry name" value="ABC1_dom"/>
</dbReference>
<dbReference type="EMBL" id="OX451739">
    <property type="protein sequence ID" value="CAI8606843.1"/>
    <property type="molecule type" value="Genomic_DNA"/>
</dbReference>
<evidence type="ECO:0000313" key="3">
    <source>
        <dbReference type="Proteomes" id="UP001157006"/>
    </source>
</evidence>
<dbReference type="Pfam" id="PF03109">
    <property type="entry name" value="ABC1"/>
    <property type="match status" value="1"/>
</dbReference>
<reference evidence="2 3" key="1">
    <citation type="submission" date="2023-01" db="EMBL/GenBank/DDBJ databases">
        <authorList>
            <person name="Kreplak J."/>
        </authorList>
    </citation>
    <scope>NUCLEOTIDE SEQUENCE [LARGE SCALE GENOMIC DNA]</scope>
</reference>
<dbReference type="AlphaFoldDB" id="A0AAV1ABD6"/>